<dbReference type="AlphaFoldDB" id="A0A937D2I6"/>
<dbReference type="GO" id="GO:0003700">
    <property type="term" value="F:DNA-binding transcription factor activity"/>
    <property type="evidence" value="ECO:0007669"/>
    <property type="project" value="InterPro"/>
</dbReference>
<dbReference type="SUPFAM" id="SSF53850">
    <property type="entry name" value="Periplasmic binding protein-like II"/>
    <property type="match status" value="1"/>
</dbReference>
<dbReference type="RefSeq" id="WP_201684723.1">
    <property type="nucleotide sequence ID" value="NZ_JAEQNA010000005.1"/>
</dbReference>
<evidence type="ECO:0000256" key="4">
    <source>
        <dbReference type="ARBA" id="ARBA00023163"/>
    </source>
</evidence>
<name>A0A937D2I6_9BURK</name>
<evidence type="ECO:0000256" key="3">
    <source>
        <dbReference type="ARBA" id="ARBA00023125"/>
    </source>
</evidence>
<dbReference type="Pfam" id="PF00126">
    <property type="entry name" value="HTH_1"/>
    <property type="match status" value="1"/>
</dbReference>
<dbReference type="InterPro" id="IPR036390">
    <property type="entry name" value="WH_DNA-bd_sf"/>
</dbReference>
<dbReference type="Proteomes" id="UP000613011">
    <property type="component" value="Unassembled WGS sequence"/>
</dbReference>
<organism evidence="6 7">
    <name type="scientific">Ramlibacter aurantiacus</name>
    <dbReference type="NCBI Taxonomy" id="2801330"/>
    <lineage>
        <taxon>Bacteria</taxon>
        <taxon>Pseudomonadati</taxon>
        <taxon>Pseudomonadota</taxon>
        <taxon>Betaproteobacteria</taxon>
        <taxon>Burkholderiales</taxon>
        <taxon>Comamonadaceae</taxon>
        <taxon>Ramlibacter</taxon>
    </lineage>
</organism>
<dbReference type="InterPro" id="IPR005119">
    <property type="entry name" value="LysR_subst-bd"/>
</dbReference>
<dbReference type="PROSITE" id="PS50931">
    <property type="entry name" value="HTH_LYSR"/>
    <property type="match status" value="1"/>
</dbReference>
<keyword evidence="4" id="KW-0804">Transcription</keyword>
<dbReference type="InterPro" id="IPR036388">
    <property type="entry name" value="WH-like_DNA-bd_sf"/>
</dbReference>
<keyword evidence="3" id="KW-0238">DNA-binding</keyword>
<dbReference type="PRINTS" id="PR00039">
    <property type="entry name" value="HTHLYSR"/>
</dbReference>
<evidence type="ECO:0000313" key="6">
    <source>
        <dbReference type="EMBL" id="MBL0421654.1"/>
    </source>
</evidence>
<dbReference type="GO" id="GO:0003677">
    <property type="term" value="F:DNA binding"/>
    <property type="evidence" value="ECO:0007669"/>
    <property type="project" value="UniProtKB-KW"/>
</dbReference>
<dbReference type="Gene3D" id="3.40.190.10">
    <property type="entry name" value="Periplasmic binding protein-like II"/>
    <property type="match status" value="1"/>
</dbReference>
<comment type="similarity">
    <text evidence="1">Belongs to the LysR transcriptional regulatory family.</text>
</comment>
<sequence>MNDRQLEYLRLVLRAGSFGQAAQEAGVSQPAISQALAALAREVGHPLFEREGRRCVPTARALAMAQAGARVQDAWSEVRRSARQAHRPASPPVPAIRGGMAPAAGLLYGPALVAAVATFPAPPLLTITTGAADRMLQALLMRELDFVIAPRPRGFRSSGIRRQVMYVSRPMVYARIGHPLAGARHLGEIAGAHWAVASSAGAPGNVVEEAFRVRRWPPPRIAVQCGDYAILLRLIATSDLLGVISHPALVPDAAAIGLVAIPVAEGLPHYEVCLFRHAAATAAGLDRLLAALDAADAGQRID</sequence>
<protein>
    <submittedName>
        <fullName evidence="6">LysR family transcriptional regulator</fullName>
    </submittedName>
</protein>
<dbReference type="PANTHER" id="PTHR30346:SF29">
    <property type="entry name" value="LYSR SUBSTRATE-BINDING"/>
    <property type="match status" value="1"/>
</dbReference>
<reference evidence="6" key="1">
    <citation type="submission" date="2021-01" db="EMBL/GenBank/DDBJ databases">
        <title>Ramlibacter sp. strain AW1 16S ribosomal RNA gene Genome sequencing and assembly.</title>
        <authorList>
            <person name="Kang M."/>
        </authorList>
    </citation>
    <scope>NUCLEOTIDE SEQUENCE</scope>
    <source>
        <strain evidence="6">AW1</strain>
    </source>
</reference>
<evidence type="ECO:0000259" key="5">
    <source>
        <dbReference type="PROSITE" id="PS50931"/>
    </source>
</evidence>
<evidence type="ECO:0000313" key="7">
    <source>
        <dbReference type="Proteomes" id="UP000613011"/>
    </source>
</evidence>
<keyword evidence="2" id="KW-0805">Transcription regulation</keyword>
<proteinExistence type="inferred from homology"/>
<dbReference type="SUPFAM" id="SSF46785">
    <property type="entry name" value="Winged helix' DNA-binding domain"/>
    <property type="match status" value="1"/>
</dbReference>
<gene>
    <name evidence="6" type="ORF">JI739_14955</name>
</gene>
<dbReference type="Gene3D" id="1.10.10.10">
    <property type="entry name" value="Winged helix-like DNA-binding domain superfamily/Winged helix DNA-binding domain"/>
    <property type="match status" value="1"/>
</dbReference>
<dbReference type="EMBL" id="JAEQNA010000005">
    <property type="protein sequence ID" value="MBL0421654.1"/>
    <property type="molecule type" value="Genomic_DNA"/>
</dbReference>
<accession>A0A937D2I6</accession>
<dbReference type="PANTHER" id="PTHR30346">
    <property type="entry name" value="TRANSCRIPTIONAL DUAL REGULATOR HCAR-RELATED"/>
    <property type="match status" value="1"/>
</dbReference>
<evidence type="ECO:0000256" key="1">
    <source>
        <dbReference type="ARBA" id="ARBA00009437"/>
    </source>
</evidence>
<comment type="caution">
    <text evidence="6">The sequence shown here is derived from an EMBL/GenBank/DDBJ whole genome shotgun (WGS) entry which is preliminary data.</text>
</comment>
<dbReference type="Pfam" id="PF03466">
    <property type="entry name" value="LysR_substrate"/>
    <property type="match status" value="1"/>
</dbReference>
<keyword evidence="7" id="KW-1185">Reference proteome</keyword>
<evidence type="ECO:0000256" key="2">
    <source>
        <dbReference type="ARBA" id="ARBA00023015"/>
    </source>
</evidence>
<dbReference type="InterPro" id="IPR000847">
    <property type="entry name" value="LysR_HTH_N"/>
</dbReference>
<feature type="domain" description="HTH lysR-type" evidence="5">
    <location>
        <begin position="1"/>
        <end position="58"/>
    </location>
</feature>
<dbReference type="GO" id="GO:0032993">
    <property type="term" value="C:protein-DNA complex"/>
    <property type="evidence" value="ECO:0007669"/>
    <property type="project" value="TreeGrafter"/>
</dbReference>